<protein>
    <recommendedName>
        <fullName evidence="4">Isochorismate synthase MenF</fullName>
        <ecNumber evidence="4">5.4.4.2</ecNumber>
    </recommendedName>
    <alternativeName>
        <fullName evidence="4">Isochorismate mutase</fullName>
    </alternativeName>
</protein>
<keyword evidence="7" id="KW-1185">Reference proteome</keyword>
<comment type="pathway">
    <text evidence="4">Quinol/quinone metabolism; menaquinone biosynthesis.</text>
</comment>
<feature type="binding site" evidence="4">
    <location>
        <position position="447"/>
    </location>
    <ligand>
        <name>Mg(2+)</name>
        <dbReference type="ChEBI" id="CHEBI:18420"/>
    </ligand>
</feature>
<comment type="similarity">
    <text evidence="2 4">Belongs to the isochorismate synthase family.</text>
</comment>
<gene>
    <name evidence="4" type="primary">menF</name>
    <name evidence="6" type="ORF">QQS35_19150</name>
</gene>
<evidence type="ECO:0000256" key="1">
    <source>
        <dbReference type="ARBA" id="ARBA00000799"/>
    </source>
</evidence>
<evidence type="ECO:0000256" key="2">
    <source>
        <dbReference type="ARBA" id="ARBA00005297"/>
    </source>
</evidence>
<dbReference type="PANTHER" id="PTHR42839:SF1">
    <property type="entry name" value="ISOCHORISMATE SYNTHASE MENF"/>
    <property type="match status" value="1"/>
</dbReference>
<dbReference type="InterPro" id="IPR015890">
    <property type="entry name" value="Chorismate_C"/>
</dbReference>
<keyword evidence="4" id="KW-0460">Magnesium</keyword>
<comment type="cofactor">
    <cofactor evidence="4">
        <name>Mg(2+)</name>
        <dbReference type="ChEBI" id="CHEBI:18420"/>
    </cofactor>
</comment>
<dbReference type="Gene3D" id="3.60.120.10">
    <property type="entry name" value="Anthranilate synthase"/>
    <property type="match status" value="1"/>
</dbReference>
<reference evidence="6 7" key="1">
    <citation type="submission" date="2023-06" db="EMBL/GenBank/DDBJ databases">
        <title>Aquibacillus rhizosphaerae LR5S19.</title>
        <authorList>
            <person name="Sun J.-Q."/>
        </authorList>
    </citation>
    <scope>NUCLEOTIDE SEQUENCE [LARGE SCALE GENOMIC DNA]</scope>
    <source>
        <strain evidence="6 7">LR5S19</strain>
    </source>
</reference>
<comment type="catalytic activity">
    <reaction evidence="1 4">
        <text>chorismate = isochorismate</text>
        <dbReference type="Rhea" id="RHEA:18985"/>
        <dbReference type="ChEBI" id="CHEBI:29748"/>
        <dbReference type="ChEBI" id="CHEBI:29780"/>
        <dbReference type="EC" id="5.4.4.2"/>
    </reaction>
</comment>
<sequence>MIQTEVKSIEDALNEAILLAKNKQTPQLLSTTDTIDAINPIVFFNQAKQIKGERVFWTSSFEHFYLVGAGEARALTSASHRFEETEKQWKEMLSDAIIFNPYRVAGTGPIAVGGFSFDPQKENTGLWKHFEESRFRIPAYLLTIEKGICYLTINVIVCPEDHPTQLFYTIKKNKQLLLGNHDILPEGPKIEKKKEIKPSEWKEIVTKATNEIKKGHADKIVLAREMQVTFDRPADISAILDKLIQTQTNSFIFAFENKNDCFLGATPERLVRVYDQQLFSTCLAGTAPRGETIEEDQQIGLELLRDVKNREEHDYVVQMIREAISACCEQIEVPKNPVLYPLKNLQHLYTPVKASLKNEYSIIDVVKQLHPTPALGGLPREKSLEFIRENEILDRGWYGAPIGWFDAQKNGEFAVAIRSALLQGGKASLFAGCGVVKNSEPEAEYQETNIKFTPMLSVLGG</sequence>
<feature type="active site" description="Proton donor" evidence="4">
    <location>
        <position position="268"/>
    </location>
</feature>
<comment type="caution">
    <text evidence="6">The sequence shown here is derived from an EMBL/GenBank/DDBJ whole genome shotgun (WGS) entry which is preliminary data.</text>
</comment>
<keyword evidence="4" id="KW-0474">Menaquinone biosynthesis</keyword>
<evidence type="ECO:0000256" key="4">
    <source>
        <dbReference type="HAMAP-Rule" id="MF_01935"/>
    </source>
</evidence>
<dbReference type="InterPro" id="IPR004561">
    <property type="entry name" value="IsoChor_synthase"/>
</dbReference>
<feature type="binding site" evidence="4">
    <location>
        <position position="312"/>
    </location>
    <ligand>
        <name>Mg(2+)</name>
        <dbReference type="ChEBI" id="CHEBI:18420"/>
    </ligand>
</feature>
<dbReference type="EMBL" id="JASTZU010000059">
    <property type="protein sequence ID" value="MDL4842556.1"/>
    <property type="molecule type" value="Genomic_DNA"/>
</dbReference>
<accession>A0ABT7LDD7</accession>
<dbReference type="Pfam" id="PF00425">
    <property type="entry name" value="Chorismate_bind"/>
    <property type="match status" value="1"/>
</dbReference>
<evidence type="ECO:0000313" key="7">
    <source>
        <dbReference type="Proteomes" id="UP001235343"/>
    </source>
</evidence>
<comment type="function">
    <text evidence="4">Catalyzes the conversion of chorismate to isochorismate.</text>
</comment>
<comment type="pathway">
    <text evidence="4">Quinol/quinone metabolism; 1,4-dihydroxy-2-naphthoate biosynthesis; 1,4-dihydroxy-2-naphthoate from chorismate: step 1/7.</text>
</comment>
<dbReference type="EC" id="5.4.4.2" evidence="4"/>
<dbReference type="Proteomes" id="UP001235343">
    <property type="component" value="Unassembled WGS sequence"/>
</dbReference>
<feature type="domain" description="Chorismate-utilising enzyme C-terminal" evidence="5">
    <location>
        <begin position="199"/>
        <end position="451"/>
    </location>
</feature>
<organism evidence="6 7">
    <name type="scientific">Aquibacillus rhizosphaerae</name>
    <dbReference type="NCBI Taxonomy" id="3051431"/>
    <lineage>
        <taxon>Bacteria</taxon>
        <taxon>Bacillati</taxon>
        <taxon>Bacillota</taxon>
        <taxon>Bacilli</taxon>
        <taxon>Bacillales</taxon>
        <taxon>Bacillaceae</taxon>
        <taxon>Aquibacillus</taxon>
    </lineage>
</organism>
<evidence type="ECO:0000313" key="6">
    <source>
        <dbReference type="EMBL" id="MDL4842556.1"/>
    </source>
</evidence>
<dbReference type="HAMAP" id="MF_01935">
    <property type="entry name" value="MenF"/>
    <property type="match status" value="1"/>
</dbReference>
<proteinExistence type="inferred from homology"/>
<keyword evidence="3 4" id="KW-0413">Isomerase</keyword>
<dbReference type="InterPro" id="IPR034681">
    <property type="entry name" value="MenF"/>
</dbReference>
<evidence type="ECO:0000256" key="3">
    <source>
        <dbReference type="ARBA" id="ARBA00023235"/>
    </source>
</evidence>
<keyword evidence="4" id="KW-0479">Metal-binding</keyword>
<dbReference type="RefSeq" id="WP_285933848.1">
    <property type="nucleotide sequence ID" value="NZ_JASTZU010000059.1"/>
</dbReference>
<dbReference type="NCBIfam" id="TIGR00543">
    <property type="entry name" value="isochor_syn"/>
    <property type="match status" value="1"/>
</dbReference>
<dbReference type="SUPFAM" id="SSF56322">
    <property type="entry name" value="ADC synthase"/>
    <property type="match status" value="1"/>
</dbReference>
<dbReference type="InterPro" id="IPR005801">
    <property type="entry name" value="ADC_synthase"/>
</dbReference>
<name>A0ABT7LDD7_9BACI</name>
<evidence type="ECO:0000259" key="5">
    <source>
        <dbReference type="Pfam" id="PF00425"/>
    </source>
</evidence>
<dbReference type="GO" id="GO:0008909">
    <property type="term" value="F:isochorismate synthase activity"/>
    <property type="evidence" value="ECO:0007669"/>
    <property type="project" value="UniProtKB-EC"/>
</dbReference>
<dbReference type="PANTHER" id="PTHR42839">
    <property type="entry name" value="ISOCHORISMATE SYNTHASE ENTC"/>
    <property type="match status" value="1"/>
</dbReference>
<feature type="active site" description="Proton acceptor" evidence="4">
    <location>
        <position position="219"/>
    </location>
</feature>